<dbReference type="EMBL" id="CP059165">
    <property type="protein sequence ID" value="QLL09005.1"/>
    <property type="molecule type" value="Genomic_DNA"/>
</dbReference>
<accession>A0A7D6EBB4</accession>
<reference evidence="2" key="1">
    <citation type="submission" date="2020-07" db="EMBL/GenBank/DDBJ databases">
        <title>Description of Mycobacterium gordonae subsp. intergordonae subsp.nov. and Mycobacterium gordonae subsp. gordonae subsp. nov.</title>
        <authorList>
            <person name="Yu X."/>
        </authorList>
    </citation>
    <scope>NUCLEOTIDE SEQUENCE [LARGE SCALE GENOMIC DNA]</scope>
    <source>
        <strain evidence="2">24</strain>
    </source>
</reference>
<keyword evidence="2" id="KW-1185">Reference proteome</keyword>
<organism evidence="1 2">
    <name type="scientific">Mycobacterium vicinigordonae</name>
    <dbReference type="NCBI Taxonomy" id="1719132"/>
    <lineage>
        <taxon>Bacteria</taxon>
        <taxon>Bacillati</taxon>
        <taxon>Actinomycetota</taxon>
        <taxon>Actinomycetes</taxon>
        <taxon>Mycobacteriales</taxon>
        <taxon>Mycobacteriaceae</taxon>
        <taxon>Mycobacterium</taxon>
    </lineage>
</organism>
<reference evidence="1 2" key="2">
    <citation type="submission" date="2020-07" db="EMBL/GenBank/DDBJ databases">
        <authorList>
            <person name="Yu X."/>
        </authorList>
    </citation>
    <scope>NUCLEOTIDE SEQUENCE [LARGE SCALE GENOMIC DNA]</scope>
    <source>
        <strain evidence="2">24</strain>
    </source>
</reference>
<evidence type="ECO:0000313" key="1">
    <source>
        <dbReference type="EMBL" id="QLL09005.1"/>
    </source>
</evidence>
<protein>
    <submittedName>
        <fullName evidence="1">Uncharacterized protein</fullName>
    </submittedName>
</protein>
<proteinExistence type="predicted"/>
<dbReference type="KEGG" id="mgor:H0P51_08995"/>
<gene>
    <name evidence="1" type="ORF">H0P51_08995</name>
</gene>
<name>A0A7D6EBB4_9MYCO</name>
<dbReference type="AlphaFoldDB" id="A0A7D6EBB4"/>
<dbReference type="Proteomes" id="UP000510682">
    <property type="component" value="Chromosome"/>
</dbReference>
<evidence type="ECO:0000313" key="2">
    <source>
        <dbReference type="Proteomes" id="UP000510682"/>
    </source>
</evidence>
<sequence length="228" mass="25373">MSIFVFADTLFNVSPAEQQLLVRVINSAVNCDPNLEWENEHHMGSDYKKAVYASSNLTNQVLFAESRAMINALINSPRRIEVRGCGPDWQGFGMGSPISSFGGLYVAVDGSTYDIRVDTSDWGGTGYVHPNLSLTATVYSFVDTRVYNALTMAFLGQTNYLDVNATFPRIHYENRYRANVGVERRGFVAAYATQGMPDDGGTDWPACTKPLFKEHKVADSEYSPPKWQ</sequence>
<dbReference type="RefSeq" id="WP_180917590.1">
    <property type="nucleotide sequence ID" value="NZ_CP059165.1"/>
</dbReference>
<reference evidence="2" key="3">
    <citation type="submission" date="2023-07" db="EMBL/GenBank/DDBJ databases">
        <title>Description of Mycobacterium gordonae subsp. intergordonae subsp.nov. and Mycobacterium gordonae subsp. gordonae subsp. nov.</title>
        <authorList>
            <person name="Huang H."/>
        </authorList>
    </citation>
    <scope>NUCLEOTIDE SEQUENCE [LARGE SCALE GENOMIC DNA]</scope>
    <source>
        <strain evidence="2">24</strain>
    </source>
</reference>